<dbReference type="EC" id="2.7.1.26" evidence="15"/>
<evidence type="ECO:0000256" key="12">
    <source>
        <dbReference type="ARBA" id="ARBA00023268"/>
    </source>
</evidence>
<name>A0A418WDK0_9PROT</name>
<keyword evidence="5 15" id="KW-0288">FMN</keyword>
<dbReference type="EC" id="2.7.7.2" evidence="15"/>
<dbReference type="FunFam" id="3.40.50.620:FF:000021">
    <property type="entry name" value="Riboflavin biosynthesis protein"/>
    <property type="match status" value="1"/>
</dbReference>
<evidence type="ECO:0000259" key="16">
    <source>
        <dbReference type="SMART" id="SM00904"/>
    </source>
</evidence>
<evidence type="ECO:0000256" key="4">
    <source>
        <dbReference type="ARBA" id="ARBA00022630"/>
    </source>
</evidence>
<accession>A0A418WDK0</accession>
<keyword evidence="10 15" id="KW-0274">FAD</keyword>
<evidence type="ECO:0000256" key="13">
    <source>
        <dbReference type="ARBA" id="ARBA00047880"/>
    </source>
</evidence>
<evidence type="ECO:0000256" key="6">
    <source>
        <dbReference type="ARBA" id="ARBA00022679"/>
    </source>
</evidence>
<dbReference type="PANTHER" id="PTHR22749:SF6">
    <property type="entry name" value="RIBOFLAVIN KINASE"/>
    <property type="match status" value="1"/>
</dbReference>
<sequence>MLTVDLRDDIPPPAQGAVLALGNFDGVHRGHQSLIARVQQIAAPMGAPAGVMTFEPHPRQFFRPDTPPFRLTPLADKARLFAACGLDVMVVQPFDEQLSNMLAADFVIDLLVDRLRVVHIVIGFDFCFGRGRGGDVPLLRHMAEIEGFGLTVVDPIGDNDCSPGESYSSSGIRRALETGNIKSATAQLGRPWSITGTVMQGDQRGRTIGFPTANVAMGDYLRPALGVYTIEAVLDDGRTVGGVANIGRRPTFGKEDVNLEAHLFDFAEDLYGRTIEVRLIGHVRAERKFAGLDELKAQIAADSATARQMLAGR</sequence>
<evidence type="ECO:0000256" key="1">
    <source>
        <dbReference type="ARBA" id="ARBA00002121"/>
    </source>
</evidence>
<dbReference type="CDD" id="cd02064">
    <property type="entry name" value="FAD_synthetase_N"/>
    <property type="match status" value="1"/>
</dbReference>
<dbReference type="NCBIfam" id="NF004160">
    <property type="entry name" value="PRK05627.1-3"/>
    <property type="match status" value="1"/>
</dbReference>
<dbReference type="Pfam" id="PF01687">
    <property type="entry name" value="Flavokinase"/>
    <property type="match status" value="1"/>
</dbReference>
<dbReference type="GO" id="GO:0006747">
    <property type="term" value="P:FAD biosynthetic process"/>
    <property type="evidence" value="ECO:0007669"/>
    <property type="project" value="UniProtKB-UniRule"/>
</dbReference>
<evidence type="ECO:0000256" key="8">
    <source>
        <dbReference type="ARBA" id="ARBA00022741"/>
    </source>
</evidence>
<keyword evidence="6 15" id="KW-0808">Transferase</keyword>
<dbReference type="Gene3D" id="3.40.50.620">
    <property type="entry name" value="HUPs"/>
    <property type="match status" value="1"/>
</dbReference>
<dbReference type="GO" id="GO:0003919">
    <property type="term" value="F:FMN adenylyltransferase activity"/>
    <property type="evidence" value="ECO:0007669"/>
    <property type="project" value="UniProtKB-UniRule"/>
</dbReference>
<keyword evidence="7 15" id="KW-0548">Nucleotidyltransferase</keyword>
<keyword evidence="8 15" id="KW-0547">Nucleotide-binding</keyword>
<dbReference type="GO" id="GO:0005524">
    <property type="term" value="F:ATP binding"/>
    <property type="evidence" value="ECO:0007669"/>
    <property type="project" value="UniProtKB-UniRule"/>
</dbReference>
<keyword evidence="9 15" id="KW-0418">Kinase</keyword>
<dbReference type="InterPro" id="IPR015865">
    <property type="entry name" value="Riboflavin_kinase_bac/euk"/>
</dbReference>
<dbReference type="OrthoDB" id="9803667at2"/>
<keyword evidence="4 15" id="KW-0285">Flavoprotein</keyword>
<evidence type="ECO:0000256" key="2">
    <source>
        <dbReference type="ARBA" id="ARBA00004726"/>
    </source>
</evidence>
<evidence type="ECO:0000256" key="5">
    <source>
        <dbReference type="ARBA" id="ARBA00022643"/>
    </source>
</evidence>
<evidence type="ECO:0000256" key="11">
    <source>
        <dbReference type="ARBA" id="ARBA00022840"/>
    </source>
</evidence>
<dbReference type="SMART" id="SM00904">
    <property type="entry name" value="Flavokinase"/>
    <property type="match status" value="1"/>
</dbReference>
<evidence type="ECO:0000313" key="18">
    <source>
        <dbReference type="Proteomes" id="UP000284605"/>
    </source>
</evidence>
<reference evidence="17 18" key="1">
    <citation type="submission" date="2018-09" db="EMBL/GenBank/DDBJ databases">
        <authorList>
            <person name="Zhu H."/>
        </authorList>
    </citation>
    <scope>NUCLEOTIDE SEQUENCE [LARGE SCALE GENOMIC DNA]</scope>
    <source>
        <strain evidence="17 18">K1W22B-8</strain>
    </source>
</reference>
<gene>
    <name evidence="17" type="ORF">D3874_14660</name>
</gene>
<evidence type="ECO:0000256" key="3">
    <source>
        <dbReference type="ARBA" id="ARBA00005201"/>
    </source>
</evidence>
<keyword evidence="11 15" id="KW-0067">ATP-binding</keyword>
<dbReference type="UniPathway" id="UPA00276">
    <property type="reaction ID" value="UER00406"/>
</dbReference>
<dbReference type="Gene3D" id="2.40.30.30">
    <property type="entry name" value="Riboflavin kinase-like"/>
    <property type="match status" value="1"/>
</dbReference>
<dbReference type="GO" id="GO:0008531">
    <property type="term" value="F:riboflavin kinase activity"/>
    <property type="evidence" value="ECO:0007669"/>
    <property type="project" value="UniProtKB-UniRule"/>
</dbReference>
<dbReference type="InterPro" id="IPR002606">
    <property type="entry name" value="Riboflavin_kinase_bac"/>
</dbReference>
<comment type="similarity">
    <text evidence="15">Belongs to the ribF family.</text>
</comment>
<dbReference type="NCBIfam" id="TIGR00083">
    <property type="entry name" value="ribF"/>
    <property type="match status" value="1"/>
</dbReference>
<keyword evidence="18" id="KW-1185">Reference proteome</keyword>
<dbReference type="InterPro" id="IPR023468">
    <property type="entry name" value="Riboflavin_kinase"/>
</dbReference>
<comment type="pathway">
    <text evidence="3 15">Cofactor biosynthesis; FMN biosynthesis; FMN from riboflavin (ATP route): step 1/1.</text>
</comment>
<comment type="catalytic activity">
    <reaction evidence="14 15">
        <text>FMN + ATP + H(+) = FAD + diphosphate</text>
        <dbReference type="Rhea" id="RHEA:17237"/>
        <dbReference type="ChEBI" id="CHEBI:15378"/>
        <dbReference type="ChEBI" id="CHEBI:30616"/>
        <dbReference type="ChEBI" id="CHEBI:33019"/>
        <dbReference type="ChEBI" id="CHEBI:57692"/>
        <dbReference type="ChEBI" id="CHEBI:58210"/>
        <dbReference type="EC" id="2.7.7.2"/>
    </reaction>
</comment>
<evidence type="ECO:0000256" key="7">
    <source>
        <dbReference type="ARBA" id="ARBA00022695"/>
    </source>
</evidence>
<dbReference type="UniPathway" id="UPA00277">
    <property type="reaction ID" value="UER00407"/>
</dbReference>
<dbReference type="PIRSF" id="PIRSF004491">
    <property type="entry name" value="FAD_Synth"/>
    <property type="match status" value="1"/>
</dbReference>
<dbReference type="Proteomes" id="UP000284605">
    <property type="component" value="Unassembled WGS sequence"/>
</dbReference>
<dbReference type="InterPro" id="IPR023465">
    <property type="entry name" value="Riboflavin_kinase_dom_sf"/>
</dbReference>
<dbReference type="RefSeq" id="WP_119778743.1">
    <property type="nucleotide sequence ID" value="NZ_QYUK01000011.1"/>
</dbReference>
<dbReference type="InterPro" id="IPR014729">
    <property type="entry name" value="Rossmann-like_a/b/a_fold"/>
</dbReference>
<dbReference type="PANTHER" id="PTHR22749">
    <property type="entry name" value="RIBOFLAVIN KINASE/FMN ADENYLYLTRANSFERASE"/>
    <property type="match status" value="1"/>
</dbReference>
<dbReference type="Pfam" id="PF06574">
    <property type="entry name" value="FAD_syn"/>
    <property type="match status" value="1"/>
</dbReference>
<proteinExistence type="inferred from homology"/>
<comment type="pathway">
    <text evidence="2 15">Cofactor biosynthesis; FAD biosynthesis; FAD from FMN: step 1/1.</text>
</comment>
<evidence type="ECO:0000256" key="14">
    <source>
        <dbReference type="ARBA" id="ARBA00049494"/>
    </source>
</evidence>
<dbReference type="AlphaFoldDB" id="A0A418WDK0"/>
<dbReference type="InterPro" id="IPR015864">
    <property type="entry name" value="FAD_synthase"/>
</dbReference>
<protein>
    <recommendedName>
        <fullName evidence="15">Riboflavin biosynthesis protein</fullName>
    </recommendedName>
    <domain>
        <recommendedName>
            <fullName evidence="15">Riboflavin kinase</fullName>
            <ecNumber evidence="15">2.7.1.26</ecNumber>
        </recommendedName>
        <alternativeName>
            <fullName evidence="15">Flavokinase</fullName>
        </alternativeName>
    </domain>
    <domain>
        <recommendedName>
            <fullName evidence="15">FMN adenylyltransferase</fullName>
            <ecNumber evidence="15">2.7.7.2</ecNumber>
        </recommendedName>
        <alternativeName>
            <fullName evidence="15">FAD pyrophosphorylase</fullName>
        </alternativeName>
        <alternativeName>
            <fullName evidence="15">FAD synthase</fullName>
        </alternativeName>
    </domain>
</protein>
<dbReference type="SUPFAM" id="SSF82114">
    <property type="entry name" value="Riboflavin kinase-like"/>
    <property type="match status" value="1"/>
</dbReference>
<comment type="function">
    <text evidence="1">Catalyzes the phosphorylation of riboflavin to FMN followed by the adenylation of FMN to FAD.</text>
</comment>
<keyword evidence="12" id="KW-0511">Multifunctional enzyme</keyword>
<evidence type="ECO:0000313" key="17">
    <source>
        <dbReference type="EMBL" id="RJF88107.1"/>
    </source>
</evidence>
<evidence type="ECO:0000256" key="10">
    <source>
        <dbReference type="ARBA" id="ARBA00022827"/>
    </source>
</evidence>
<feature type="domain" description="Riboflavin kinase" evidence="16">
    <location>
        <begin position="187"/>
        <end position="311"/>
    </location>
</feature>
<dbReference type="GO" id="GO:0009231">
    <property type="term" value="P:riboflavin biosynthetic process"/>
    <property type="evidence" value="ECO:0007669"/>
    <property type="project" value="InterPro"/>
</dbReference>
<comment type="caution">
    <text evidence="17">The sequence shown here is derived from an EMBL/GenBank/DDBJ whole genome shotgun (WGS) entry which is preliminary data.</text>
</comment>
<comment type="catalytic activity">
    <reaction evidence="13 15">
        <text>riboflavin + ATP = FMN + ADP + H(+)</text>
        <dbReference type="Rhea" id="RHEA:14357"/>
        <dbReference type="ChEBI" id="CHEBI:15378"/>
        <dbReference type="ChEBI" id="CHEBI:30616"/>
        <dbReference type="ChEBI" id="CHEBI:57986"/>
        <dbReference type="ChEBI" id="CHEBI:58210"/>
        <dbReference type="ChEBI" id="CHEBI:456216"/>
        <dbReference type="EC" id="2.7.1.26"/>
    </reaction>
</comment>
<evidence type="ECO:0000256" key="9">
    <source>
        <dbReference type="ARBA" id="ARBA00022777"/>
    </source>
</evidence>
<dbReference type="GO" id="GO:0009398">
    <property type="term" value="P:FMN biosynthetic process"/>
    <property type="evidence" value="ECO:0007669"/>
    <property type="project" value="UniProtKB-UniRule"/>
</dbReference>
<dbReference type="EMBL" id="QYUK01000011">
    <property type="protein sequence ID" value="RJF88107.1"/>
    <property type="molecule type" value="Genomic_DNA"/>
</dbReference>
<organism evidence="17 18">
    <name type="scientific">Oleomonas cavernae</name>
    <dbReference type="NCBI Taxonomy" id="2320859"/>
    <lineage>
        <taxon>Bacteria</taxon>
        <taxon>Pseudomonadati</taxon>
        <taxon>Pseudomonadota</taxon>
        <taxon>Alphaproteobacteria</taxon>
        <taxon>Acetobacterales</taxon>
        <taxon>Acetobacteraceae</taxon>
        <taxon>Oleomonas</taxon>
    </lineage>
</organism>
<dbReference type="NCBIfam" id="NF004162">
    <property type="entry name" value="PRK05627.1-5"/>
    <property type="match status" value="1"/>
</dbReference>
<dbReference type="SUPFAM" id="SSF52374">
    <property type="entry name" value="Nucleotidylyl transferase"/>
    <property type="match status" value="1"/>
</dbReference>
<evidence type="ECO:0000256" key="15">
    <source>
        <dbReference type="PIRNR" id="PIRNR004491"/>
    </source>
</evidence>